<organism evidence="1 2">
    <name type="scientific">Poritiphilus flavus</name>
    <dbReference type="NCBI Taxonomy" id="2697053"/>
    <lineage>
        <taxon>Bacteria</taxon>
        <taxon>Pseudomonadati</taxon>
        <taxon>Bacteroidota</taxon>
        <taxon>Flavobacteriia</taxon>
        <taxon>Flavobacteriales</taxon>
        <taxon>Flavobacteriaceae</taxon>
        <taxon>Poritiphilus</taxon>
    </lineage>
</organism>
<dbReference type="EMBL" id="WXYO01000006">
    <property type="protein sequence ID" value="NAS13133.1"/>
    <property type="molecule type" value="Genomic_DNA"/>
</dbReference>
<dbReference type="AlphaFoldDB" id="A0A6L9EEQ2"/>
<dbReference type="Proteomes" id="UP000475249">
    <property type="component" value="Unassembled WGS sequence"/>
</dbReference>
<protein>
    <submittedName>
        <fullName evidence="1">Uncharacterized protein</fullName>
    </submittedName>
</protein>
<gene>
    <name evidence="1" type="ORF">GTQ38_14045</name>
</gene>
<evidence type="ECO:0000313" key="1">
    <source>
        <dbReference type="EMBL" id="NAS13133.1"/>
    </source>
</evidence>
<keyword evidence="2" id="KW-1185">Reference proteome</keyword>
<sequence length="63" mass="7480">MLSTEINQKLNVFARAGMRDQTHFTKRQRSNHKWTSATKEKIQTPVVRSRNHKNKQLTLFDIL</sequence>
<comment type="caution">
    <text evidence="1">The sequence shown here is derived from an EMBL/GenBank/DDBJ whole genome shotgun (WGS) entry which is preliminary data.</text>
</comment>
<evidence type="ECO:0000313" key="2">
    <source>
        <dbReference type="Proteomes" id="UP000475249"/>
    </source>
</evidence>
<name>A0A6L9EEQ2_9FLAO</name>
<proteinExistence type="predicted"/>
<reference evidence="1 2" key="1">
    <citation type="submission" date="2020-01" db="EMBL/GenBank/DDBJ databases">
        <title>Bacteria diversity of Porities sp.</title>
        <authorList>
            <person name="Wang G."/>
        </authorList>
    </citation>
    <scope>NUCLEOTIDE SEQUENCE [LARGE SCALE GENOMIC DNA]</scope>
    <source>
        <strain evidence="1 2">R33</strain>
    </source>
</reference>
<dbReference type="RefSeq" id="WP_161436174.1">
    <property type="nucleotide sequence ID" value="NZ_WXYO01000006.1"/>
</dbReference>
<accession>A0A6L9EEQ2</accession>